<name>A0A2T4VY75_9HYPH</name>
<dbReference type="EMBL" id="PSQJ01000002">
    <property type="protein sequence ID" value="PTL86721.1"/>
    <property type="molecule type" value="Genomic_DNA"/>
</dbReference>
<dbReference type="Proteomes" id="UP000240811">
    <property type="component" value="Unassembled WGS sequence"/>
</dbReference>
<reference evidence="2" key="1">
    <citation type="submission" date="2018-02" db="EMBL/GenBank/DDBJ databases">
        <title>Genome sequence of Candidatus Liberibacter europaeus.</title>
        <authorList>
            <person name="Frampton R.A."/>
            <person name="Thompson S.M."/>
            <person name="David C."/>
            <person name="Addison S.M."/>
            <person name="Smith G.R."/>
        </authorList>
    </citation>
    <scope>NUCLEOTIDE SEQUENCE [LARGE SCALE GENOMIC DNA]</scope>
</reference>
<organism evidence="1 2">
    <name type="scientific">Candidatus Liberibacter europaeus</name>
    <dbReference type="NCBI Taxonomy" id="744859"/>
    <lineage>
        <taxon>Bacteria</taxon>
        <taxon>Pseudomonadati</taxon>
        <taxon>Pseudomonadota</taxon>
        <taxon>Alphaproteobacteria</taxon>
        <taxon>Hyphomicrobiales</taxon>
        <taxon>Rhizobiaceae</taxon>
        <taxon>Liberibacter</taxon>
    </lineage>
</organism>
<comment type="caution">
    <text evidence="1">The sequence shown here is derived from an EMBL/GenBank/DDBJ whole genome shotgun (WGS) entry which is preliminary data.</text>
</comment>
<evidence type="ECO:0000313" key="1">
    <source>
        <dbReference type="EMBL" id="PTL86721.1"/>
    </source>
</evidence>
<gene>
    <name evidence="1" type="ORF">C4617_02610</name>
</gene>
<protein>
    <submittedName>
        <fullName evidence="1">Uncharacterized protein</fullName>
    </submittedName>
</protein>
<sequence>MNFCSLTKKLRLFAIISIKNNACRFFLYISCNYVVHFNLYSENRKKMVTHIDIVDAYWGFILFK</sequence>
<evidence type="ECO:0000313" key="2">
    <source>
        <dbReference type="Proteomes" id="UP000240811"/>
    </source>
</evidence>
<accession>A0A2T4VY75</accession>
<dbReference type="AlphaFoldDB" id="A0A2T4VY75"/>
<proteinExistence type="predicted"/>